<feature type="domain" description="Helix-turn-helix" evidence="1">
    <location>
        <begin position="163"/>
        <end position="209"/>
    </location>
</feature>
<sequence>MLHKAALSFEFFIKNILKEEFTRWMTSIKEIDNNGSTASCKSYLTIKEISELTGIGTYTLRQLTYARAMPHLLVKSRIIFDHSSIADTIAKFKEEGWNDPDKMWDVKRVQEDIRNFSSKKENQQPMIDEIIRNIIKEELAAFSEDILKQTKKSKESYYGRTILTIKEAADYFRTSTSTIYSLIKEDGMPHLKIQSRFYIVMEEAEAFLWRETAKSYATSGNVYWQRLLQRLDWEEKEREIAYQNALKRYGK</sequence>
<dbReference type="Proteomes" id="UP001139534">
    <property type="component" value="Unassembled WGS sequence"/>
</dbReference>
<evidence type="ECO:0000313" key="2">
    <source>
        <dbReference type="EMBL" id="MCK8487060.1"/>
    </source>
</evidence>
<keyword evidence="3" id="KW-1185">Reference proteome</keyword>
<dbReference type="RefSeq" id="WP_248551271.1">
    <property type="nucleotide sequence ID" value="NZ_JALPRK010000005.1"/>
</dbReference>
<reference evidence="2" key="1">
    <citation type="submission" date="2022-04" db="EMBL/GenBank/DDBJ databases">
        <authorList>
            <person name="Seo M.-J."/>
        </authorList>
    </citation>
    <scope>NUCLEOTIDE SEQUENCE</scope>
    <source>
        <strain evidence="2">MBLB2552</strain>
    </source>
</reference>
<dbReference type="AlphaFoldDB" id="A0A9X1XW11"/>
<proteinExistence type="predicted"/>
<organism evidence="2 3">
    <name type="scientific">Paenibacillus mellifer</name>
    <dbReference type="NCBI Taxonomy" id="2937794"/>
    <lineage>
        <taxon>Bacteria</taxon>
        <taxon>Bacillati</taxon>
        <taxon>Bacillota</taxon>
        <taxon>Bacilli</taxon>
        <taxon>Bacillales</taxon>
        <taxon>Paenibacillaceae</taxon>
        <taxon>Paenibacillus</taxon>
    </lineage>
</organism>
<name>A0A9X1XW11_9BACL</name>
<dbReference type="EMBL" id="JALPRK010000005">
    <property type="protein sequence ID" value="MCK8487060.1"/>
    <property type="molecule type" value="Genomic_DNA"/>
</dbReference>
<evidence type="ECO:0000259" key="1">
    <source>
        <dbReference type="Pfam" id="PF12728"/>
    </source>
</evidence>
<evidence type="ECO:0000313" key="3">
    <source>
        <dbReference type="Proteomes" id="UP001139534"/>
    </source>
</evidence>
<dbReference type="Pfam" id="PF12728">
    <property type="entry name" value="HTH_17"/>
    <property type="match status" value="1"/>
</dbReference>
<dbReference type="InterPro" id="IPR041657">
    <property type="entry name" value="HTH_17"/>
</dbReference>
<accession>A0A9X1XW11</accession>
<protein>
    <submittedName>
        <fullName evidence="2">Helix-turn-helix domain-containing protein</fullName>
    </submittedName>
</protein>
<comment type="caution">
    <text evidence="2">The sequence shown here is derived from an EMBL/GenBank/DDBJ whole genome shotgun (WGS) entry which is preliminary data.</text>
</comment>
<gene>
    <name evidence="2" type="ORF">M0651_07755</name>
</gene>